<evidence type="ECO:0000313" key="2">
    <source>
        <dbReference type="Proteomes" id="UP001055439"/>
    </source>
</evidence>
<protein>
    <submittedName>
        <fullName evidence="1">Uncharacterized protein</fullName>
    </submittedName>
</protein>
<organism evidence="1 2">
    <name type="scientific">Musa troglodytarum</name>
    <name type="common">fe'i banana</name>
    <dbReference type="NCBI Taxonomy" id="320322"/>
    <lineage>
        <taxon>Eukaryota</taxon>
        <taxon>Viridiplantae</taxon>
        <taxon>Streptophyta</taxon>
        <taxon>Embryophyta</taxon>
        <taxon>Tracheophyta</taxon>
        <taxon>Spermatophyta</taxon>
        <taxon>Magnoliopsida</taxon>
        <taxon>Liliopsida</taxon>
        <taxon>Zingiberales</taxon>
        <taxon>Musaceae</taxon>
        <taxon>Musa</taxon>
    </lineage>
</organism>
<keyword evidence="2" id="KW-1185">Reference proteome</keyword>
<dbReference type="AlphaFoldDB" id="A0A9E7F319"/>
<proteinExistence type="predicted"/>
<sequence length="64" mass="6849">MEDKGRNRMGKGGRHPKLQPKGCGGGILLLALFPCVAAVVVRKTSIVTLKRLCEVDAFFPSPPS</sequence>
<evidence type="ECO:0000313" key="1">
    <source>
        <dbReference type="EMBL" id="URD86712.1"/>
    </source>
</evidence>
<name>A0A9E7F319_9LILI</name>
<gene>
    <name evidence="1" type="ORF">MUK42_24692</name>
</gene>
<dbReference type="EMBL" id="CP097504">
    <property type="protein sequence ID" value="URD86712.1"/>
    <property type="molecule type" value="Genomic_DNA"/>
</dbReference>
<accession>A0A9E7F319</accession>
<dbReference type="Proteomes" id="UP001055439">
    <property type="component" value="Chromosome 2"/>
</dbReference>
<reference evidence="1" key="1">
    <citation type="submission" date="2022-05" db="EMBL/GenBank/DDBJ databases">
        <title>The Musa troglodytarum L. genome provides insights into the mechanism of non-climacteric behaviour and enrichment of carotenoids.</title>
        <authorList>
            <person name="Wang J."/>
        </authorList>
    </citation>
    <scope>NUCLEOTIDE SEQUENCE</scope>
    <source>
        <tissue evidence="1">Leaf</tissue>
    </source>
</reference>